<reference evidence="5 6" key="1">
    <citation type="submission" date="2020-08" db="EMBL/GenBank/DDBJ databases">
        <title>Sequencing the genomes of 1000 actinobacteria strains.</title>
        <authorList>
            <person name="Klenk H.-P."/>
        </authorList>
    </citation>
    <scope>NUCLEOTIDE SEQUENCE [LARGE SCALE GENOMIC DNA]</scope>
    <source>
        <strain evidence="5 6">DSM 45362</strain>
    </source>
</reference>
<dbReference type="InterPro" id="IPR027417">
    <property type="entry name" value="P-loop_NTPase"/>
</dbReference>
<dbReference type="Gene3D" id="3.40.50.300">
    <property type="entry name" value="P-loop containing nucleotide triphosphate hydrolases"/>
    <property type="match status" value="1"/>
</dbReference>
<dbReference type="GO" id="GO:0016887">
    <property type="term" value="F:ATP hydrolysis activity"/>
    <property type="evidence" value="ECO:0007669"/>
    <property type="project" value="InterPro"/>
</dbReference>
<dbReference type="InterPro" id="IPR050221">
    <property type="entry name" value="26S_Proteasome_ATPase"/>
</dbReference>
<dbReference type="CDD" id="cd19481">
    <property type="entry name" value="RecA-like_protease"/>
    <property type="match status" value="1"/>
</dbReference>
<evidence type="ECO:0000256" key="1">
    <source>
        <dbReference type="ARBA" id="ARBA00006914"/>
    </source>
</evidence>
<evidence type="ECO:0000313" key="6">
    <source>
        <dbReference type="Proteomes" id="UP000587527"/>
    </source>
</evidence>
<protein>
    <recommendedName>
        <fullName evidence="4">AAA+ ATPase domain-containing protein</fullName>
    </recommendedName>
</protein>
<evidence type="ECO:0000256" key="3">
    <source>
        <dbReference type="ARBA" id="ARBA00022840"/>
    </source>
</evidence>
<dbReference type="Pfam" id="PF22977">
    <property type="entry name" value="WHD"/>
    <property type="match status" value="1"/>
</dbReference>
<keyword evidence="3" id="KW-0067">ATP-binding</keyword>
<dbReference type="RefSeq" id="WP_184833458.1">
    <property type="nucleotide sequence ID" value="NZ_JACHMN010000002.1"/>
</dbReference>
<sequence>MTALRNRLAAVEAAVTLAVAARRAGDPHPDDAFRGLYLSDEHVDAALRGPIEPVGPVGPVEPTGPIDDSPPGRLAVAFGLTETDLTLLLIAVAPDLDPRFERLYGYLNDDVTRRRATVRLALELAGLSTMSAAARRQAGPAGPLCAAGLLVVEDAERPFLSRGLRVPDRVCQHLLGDDSPDPLLLPVLARPRAAIDVPVVAAGGGLAYLRDRAPGCALAAAVAARPEAIVLDLARLPAGADDDLDELARVAGREARLRGVALIAGPVEALTERGPAGAGVRPFADLDGEVLLTGTVGWEPQWSARIPQLIDVPAPTGPDRVALWRRELGDRHTLGEQLPILTAPYRFSPEQIAQSATAARQAAALDGGTVTVALLRAAARARNAAGLERLARRITPAVDWTDLVLPDPVLSLLHELTARVRHRDTVLGAWMMRPGGGRGTGVTALFAGDSGTGKTMSAEVVAAALGLDLYVVDLSTVVDKYIGETEKNLSRIFDQAENCNAVLLFDEADALFGKRSDVSDAHDRYANVETAFLLQRMESFDGVAILTTNLRANLDDAFLRRLDVVVDFPKPDAAARLRLWRACLPADLPRAADLDLDYCAESFELSGGNIRSIAVTAAYLAAEAGQPVTMSDLVVAVHREYRKLGRLALPAEFGSWFGTWSV</sequence>
<proteinExistence type="inferred from homology"/>
<dbReference type="PANTHER" id="PTHR23073">
    <property type="entry name" value="26S PROTEASOME REGULATORY SUBUNIT"/>
    <property type="match status" value="1"/>
</dbReference>
<dbReference type="GO" id="GO:0005524">
    <property type="term" value="F:ATP binding"/>
    <property type="evidence" value="ECO:0007669"/>
    <property type="project" value="UniProtKB-KW"/>
</dbReference>
<name>A0A841BL05_9ACTN</name>
<dbReference type="InterPro" id="IPR003593">
    <property type="entry name" value="AAA+_ATPase"/>
</dbReference>
<evidence type="ECO:0000259" key="4">
    <source>
        <dbReference type="SMART" id="SM00382"/>
    </source>
</evidence>
<dbReference type="AlphaFoldDB" id="A0A841BL05"/>
<dbReference type="SMART" id="SM00382">
    <property type="entry name" value="AAA"/>
    <property type="match status" value="1"/>
</dbReference>
<keyword evidence="2" id="KW-0547">Nucleotide-binding</keyword>
<dbReference type="Proteomes" id="UP000587527">
    <property type="component" value="Unassembled WGS sequence"/>
</dbReference>
<comment type="similarity">
    <text evidence="1">Belongs to the AAA ATPase family.</text>
</comment>
<dbReference type="SUPFAM" id="SSF52540">
    <property type="entry name" value="P-loop containing nucleoside triphosphate hydrolases"/>
    <property type="match status" value="1"/>
</dbReference>
<dbReference type="InterPro" id="IPR003959">
    <property type="entry name" value="ATPase_AAA_core"/>
</dbReference>
<gene>
    <name evidence="5" type="ORF">F4553_001305</name>
</gene>
<feature type="domain" description="AAA+ ATPase" evidence="4">
    <location>
        <begin position="440"/>
        <end position="572"/>
    </location>
</feature>
<dbReference type="InterPro" id="IPR054472">
    <property type="entry name" value="WHD"/>
</dbReference>
<comment type="caution">
    <text evidence="5">The sequence shown here is derived from an EMBL/GenBank/DDBJ whole genome shotgun (WGS) entry which is preliminary data.</text>
</comment>
<accession>A0A841BL05</accession>
<dbReference type="Pfam" id="PF00004">
    <property type="entry name" value="AAA"/>
    <property type="match status" value="1"/>
</dbReference>
<evidence type="ECO:0000256" key="2">
    <source>
        <dbReference type="ARBA" id="ARBA00022741"/>
    </source>
</evidence>
<dbReference type="EMBL" id="JACHMN010000002">
    <property type="protein sequence ID" value="MBB5867926.1"/>
    <property type="molecule type" value="Genomic_DNA"/>
</dbReference>
<organism evidence="5 6">
    <name type="scientific">Allocatelliglobosispora scoriae</name>
    <dbReference type="NCBI Taxonomy" id="643052"/>
    <lineage>
        <taxon>Bacteria</taxon>
        <taxon>Bacillati</taxon>
        <taxon>Actinomycetota</taxon>
        <taxon>Actinomycetes</taxon>
        <taxon>Micromonosporales</taxon>
        <taxon>Micromonosporaceae</taxon>
        <taxon>Allocatelliglobosispora</taxon>
    </lineage>
</organism>
<keyword evidence="6" id="KW-1185">Reference proteome</keyword>
<evidence type="ECO:0000313" key="5">
    <source>
        <dbReference type="EMBL" id="MBB5867926.1"/>
    </source>
</evidence>